<evidence type="ECO:0000313" key="2">
    <source>
        <dbReference type="Proteomes" id="UP000799424"/>
    </source>
</evidence>
<dbReference type="OrthoDB" id="3944213at2759"/>
<name>A0A6A6ZYW3_9PLEO</name>
<dbReference type="EMBL" id="MU006227">
    <property type="protein sequence ID" value="KAF2825617.1"/>
    <property type="molecule type" value="Genomic_DNA"/>
</dbReference>
<keyword evidence="2" id="KW-1185">Reference proteome</keyword>
<protein>
    <recommendedName>
        <fullName evidence="3">F-box domain-containing protein</fullName>
    </recommendedName>
</protein>
<proteinExistence type="predicted"/>
<accession>A0A6A6ZYW3</accession>
<reference evidence="1" key="1">
    <citation type="journal article" date="2020" name="Stud. Mycol.">
        <title>101 Dothideomycetes genomes: a test case for predicting lifestyles and emergence of pathogens.</title>
        <authorList>
            <person name="Haridas S."/>
            <person name="Albert R."/>
            <person name="Binder M."/>
            <person name="Bloem J."/>
            <person name="Labutti K."/>
            <person name="Salamov A."/>
            <person name="Andreopoulos B."/>
            <person name="Baker S."/>
            <person name="Barry K."/>
            <person name="Bills G."/>
            <person name="Bluhm B."/>
            <person name="Cannon C."/>
            <person name="Castanera R."/>
            <person name="Culley D."/>
            <person name="Daum C."/>
            <person name="Ezra D."/>
            <person name="Gonzalez J."/>
            <person name="Henrissat B."/>
            <person name="Kuo A."/>
            <person name="Liang C."/>
            <person name="Lipzen A."/>
            <person name="Lutzoni F."/>
            <person name="Magnuson J."/>
            <person name="Mondo S."/>
            <person name="Nolan M."/>
            <person name="Ohm R."/>
            <person name="Pangilinan J."/>
            <person name="Park H.-J."/>
            <person name="Ramirez L."/>
            <person name="Alfaro M."/>
            <person name="Sun H."/>
            <person name="Tritt A."/>
            <person name="Yoshinaga Y."/>
            <person name="Zwiers L.-H."/>
            <person name="Turgeon B."/>
            <person name="Goodwin S."/>
            <person name="Spatafora J."/>
            <person name="Crous P."/>
            <person name="Grigoriev I."/>
        </authorList>
    </citation>
    <scope>NUCLEOTIDE SEQUENCE</scope>
    <source>
        <strain evidence="1">CBS 113818</strain>
    </source>
</reference>
<evidence type="ECO:0000313" key="1">
    <source>
        <dbReference type="EMBL" id="KAF2825617.1"/>
    </source>
</evidence>
<sequence>MSLFGHAQWPSPPQENQPSFPQIFHLPVEIRCLIWIKVLHTTSGTNLLLASKEIYEDAAPVFYQTKTFRLTSPKDLRTFAASSGLTPCRSKLIRNLELVIDCLYLTDHFMPGTTWHGNAF</sequence>
<evidence type="ECO:0008006" key="3">
    <source>
        <dbReference type="Google" id="ProtNLM"/>
    </source>
</evidence>
<gene>
    <name evidence="1" type="ORF">CC86DRAFT_406890</name>
</gene>
<dbReference type="Proteomes" id="UP000799424">
    <property type="component" value="Unassembled WGS sequence"/>
</dbReference>
<dbReference type="AlphaFoldDB" id="A0A6A6ZYW3"/>
<organism evidence="1 2">
    <name type="scientific">Ophiobolus disseminans</name>
    <dbReference type="NCBI Taxonomy" id="1469910"/>
    <lineage>
        <taxon>Eukaryota</taxon>
        <taxon>Fungi</taxon>
        <taxon>Dikarya</taxon>
        <taxon>Ascomycota</taxon>
        <taxon>Pezizomycotina</taxon>
        <taxon>Dothideomycetes</taxon>
        <taxon>Pleosporomycetidae</taxon>
        <taxon>Pleosporales</taxon>
        <taxon>Pleosporineae</taxon>
        <taxon>Phaeosphaeriaceae</taxon>
        <taxon>Ophiobolus</taxon>
    </lineage>
</organism>